<dbReference type="PANTHER" id="PTHR43355:SF2">
    <property type="entry name" value="FLAVIN REDUCTASE (NADPH)"/>
    <property type="match status" value="1"/>
</dbReference>
<evidence type="ECO:0000259" key="1">
    <source>
        <dbReference type="Pfam" id="PF13460"/>
    </source>
</evidence>
<organism evidence="2 3">
    <name type="scientific">Paenibacillus terrae</name>
    <dbReference type="NCBI Taxonomy" id="159743"/>
    <lineage>
        <taxon>Bacteria</taxon>
        <taxon>Bacillati</taxon>
        <taxon>Bacillota</taxon>
        <taxon>Bacilli</taxon>
        <taxon>Bacillales</taxon>
        <taxon>Paenibacillaceae</taxon>
        <taxon>Paenibacillus</taxon>
    </lineage>
</organism>
<gene>
    <name evidence="2" type="ORF">QD47_21005</name>
</gene>
<dbReference type="RefSeq" id="WP_044647962.1">
    <property type="nucleotide sequence ID" value="NZ_JTHP01000050.1"/>
</dbReference>
<dbReference type="Proteomes" id="UP000032534">
    <property type="component" value="Unassembled WGS sequence"/>
</dbReference>
<dbReference type="Pfam" id="PF13460">
    <property type="entry name" value="NAD_binding_10"/>
    <property type="match status" value="1"/>
</dbReference>
<dbReference type="SUPFAM" id="SSF51735">
    <property type="entry name" value="NAD(P)-binding Rossmann-fold domains"/>
    <property type="match status" value="1"/>
</dbReference>
<proteinExistence type="predicted"/>
<evidence type="ECO:0000313" key="3">
    <source>
        <dbReference type="Proteomes" id="UP000032534"/>
    </source>
</evidence>
<dbReference type="OrthoDB" id="9785372at2"/>
<comment type="caution">
    <text evidence="2">The sequence shown here is derived from an EMBL/GenBank/DDBJ whole genome shotgun (WGS) entry which is preliminary data.</text>
</comment>
<dbReference type="AlphaFoldDB" id="A0A0D7WYG0"/>
<dbReference type="InterPro" id="IPR036291">
    <property type="entry name" value="NAD(P)-bd_dom_sf"/>
</dbReference>
<sequence>MNITLFGGSGAIGKILTEVAIQNGDNVTLYARNAGKIGQKHEKLNVVEGQLSNQDLVEQALSNADVVISTLGPALDTSRKLKGTPVADGHEIIVNAMRKLNKKRLITLATPTLKSDKDRNSIATVVPGIMAKVMFPNGYHEMKKLEKIIKRSSLDWTVVRIINPNVRHKENVHYAYSLGDQPAKMGVSRENIAKFMYHAASEPSLIHQMPIVYNS</sequence>
<dbReference type="InterPro" id="IPR051606">
    <property type="entry name" value="Polyketide_Oxido-like"/>
</dbReference>
<reference evidence="2 3" key="1">
    <citation type="submission" date="2014-11" db="EMBL/GenBank/DDBJ databases">
        <title>Draft Genome Sequences of Paenibacillus polymyxa NRRL B-30509 and Paenibacillus terrae NRRL B-30644, Strains from a Poultry Environment that Produce Tridecaptin A and Paenicidins.</title>
        <authorList>
            <person name="van Belkum M.J."/>
            <person name="Lohans C.T."/>
            <person name="Vederas J.C."/>
        </authorList>
    </citation>
    <scope>NUCLEOTIDE SEQUENCE [LARGE SCALE GENOMIC DNA]</scope>
    <source>
        <strain evidence="2 3">NRRL B-30644</strain>
    </source>
</reference>
<evidence type="ECO:0000313" key="2">
    <source>
        <dbReference type="EMBL" id="KJD43743.1"/>
    </source>
</evidence>
<accession>A0A0D7WYG0</accession>
<dbReference type="PATRIC" id="fig|159743.3.peg.4667"/>
<dbReference type="Gene3D" id="3.40.50.720">
    <property type="entry name" value="NAD(P)-binding Rossmann-like Domain"/>
    <property type="match status" value="1"/>
</dbReference>
<protein>
    <submittedName>
        <fullName evidence="2">Oxidoreductase</fullName>
    </submittedName>
</protein>
<dbReference type="GO" id="GO:0042602">
    <property type="term" value="F:riboflavin reductase (NADPH) activity"/>
    <property type="evidence" value="ECO:0007669"/>
    <property type="project" value="TreeGrafter"/>
</dbReference>
<dbReference type="EMBL" id="JTHP01000050">
    <property type="protein sequence ID" value="KJD43743.1"/>
    <property type="molecule type" value="Genomic_DNA"/>
</dbReference>
<dbReference type="InterPro" id="IPR016040">
    <property type="entry name" value="NAD(P)-bd_dom"/>
</dbReference>
<name>A0A0D7WYG0_9BACL</name>
<feature type="domain" description="NAD(P)-binding" evidence="1">
    <location>
        <begin position="7"/>
        <end position="203"/>
    </location>
</feature>
<dbReference type="PANTHER" id="PTHR43355">
    <property type="entry name" value="FLAVIN REDUCTASE (NADPH)"/>
    <property type="match status" value="1"/>
</dbReference>
<dbReference type="GO" id="GO:0004074">
    <property type="term" value="F:biliverdin reductase [NAD(P)H] activity"/>
    <property type="evidence" value="ECO:0007669"/>
    <property type="project" value="TreeGrafter"/>
</dbReference>
<keyword evidence="3" id="KW-1185">Reference proteome</keyword>